<dbReference type="Gene3D" id="3.40.50.720">
    <property type="entry name" value="NAD(P)-binding Rossmann-like Domain"/>
    <property type="match status" value="1"/>
</dbReference>
<dbReference type="PANTHER" id="PTHR43818:SF10">
    <property type="entry name" value="NADH-DEPENDENT DEHYDROGENASE-RELATED"/>
    <property type="match status" value="1"/>
</dbReference>
<dbReference type="SUPFAM" id="SSF55347">
    <property type="entry name" value="Glyceraldehyde-3-phosphate dehydrogenase-like, C-terminal domain"/>
    <property type="match status" value="1"/>
</dbReference>
<dbReference type="EMBL" id="GU474890">
    <property type="protein sequence ID" value="ADI18484.1"/>
    <property type="molecule type" value="Genomic_DNA"/>
</dbReference>
<feature type="domain" description="Gfo/Idh/MocA-like oxidoreductase bacterial type C-terminal" evidence="2">
    <location>
        <begin position="179"/>
        <end position="275"/>
    </location>
</feature>
<name>E0XVP3_9BACT</name>
<dbReference type="GO" id="GO:0000166">
    <property type="term" value="F:nucleotide binding"/>
    <property type="evidence" value="ECO:0007669"/>
    <property type="project" value="InterPro"/>
</dbReference>
<dbReference type="PANTHER" id="PTHR43818">
    <property type="entry name" value="BCDNA.GH03377"/>
    <property type="match status" value="1"/>
</dbReference>
<dbReference type="InterPro" id="IPR036291">
    <property type="entry name" value="NAD(P)-bd_dom_sf"/>
</dbReference>
<dbReference type="SUPFAM" id="SSF51735">
    <property type="entry name" value="NAD(P)-binding Rossmann-fold domains"/>
    <property type="match status" value="1"/>
</dbReference>
<evidence type="ECO:0000259" key="2">
    <source>
        <dbReference type="Pfam" id="PF19051"/>
    </source>
</evidence>
<dbReference type="Pfam" id="PF01408">
    <property type="entry name" value="GFO_IDH_MocA"/>
    <property type="match status" value="1"/>
</dbReference>
<evidence type="ECO:0000313" key="3">
    <source>
        <dbReference type="EMBL" id="ADI18484.1"/>
    </source>
</evidence>
<accession>E0XVP3</accession>
<feature type="domain" description="Gfo/Idh/MocA-like oxidoreductase N-terminal" evidence="1">
    <location>
        <begin position="30"/>
        <end position="144"/>
    </location>
</feature>
<dbReference type="Gene3D" id="3.30.360.10">
    <property type="entry name" value="Dihydrodipicolinate Reductase, domain 2"/>
    <property type="match status" value="1"/>
</dbReference>
<protein>
    <submittedName>
        <fullName evidence="3">Predicted dehydrogenases and related proteins</fullName>
    </submittedName>
</protein>
<evidence type="ECO:0000259" key="1">
    <source>
        <dbReference type="Pfam" id="PF01408"/>
    </source>
</evidence>
<dbReference type="Pfam" id="PF19051">
    <property type="entry name" value="GFO_IDH_MocA_C2"/>
    <property type="match status" value="1"/>
</dbReference>
<reference evidence="3" key="1">
    <citation type="journal article" date="2011" name="Environ. Microbiol.">
        <title>Time-series analyses of Monterey Bay coastal microbial picoplankton using a 'genome proxy' microarray.</title>
        <authorList>
            <person name="Rich V.I."/>
            <person name="Pham V.D."/>
            <person name="Eppley J."/>
            <person name="Shi Y."/>
            <person name="DeLong E.F."/>
        </authorList>
    </citation>
    <scope>NUCLEOTIDE SEQUENCE</scope>
</reference>
<sequence>MKRRHFLAVTTAALAFPYVGRVLGANEKLNIGVVGVAGRGGGNLKGVSSENIMALCDVDAGRLTAAAKQFPKAKQHRDFRKMLEQKKIDAVVCSTPDHTHAVIGVAALKSGRHLYCEKPLAHTVSEVRAMTVAAAKHKRATQMGTQIHARNNYRRVVELVQGGAIGDVREVHVWAGAMYGNIGLSPKDAPLPKGFDYDLWLGPLPYRPFRKEYAPFSWRHFWEFGGGTLADFWCHYSDLAHWALDLTHPLTIHALGGKARPERVTMKMKVEYTYPARGKKPPVKLTWYQGGEKPARLTVAQRKKWGSGVLFVGEGGMLLSDYGKHVLLPEDDFKDFKWPPKTIPDSIGHHAEWIKACKEGGKSTCDFSYSGPLAECALLGIVSHRVGNKKLAWDWKSMKATNCPEADRYIRHQYRNGWSL</sequence>
<dbReference type="InterPro" id="IPR043906">
    <property type="entry name" value="Gfo/Idh/MocA_OxRdtase_bact_C"/>
</dbReference>
<organism evidence="3">
    <name type="scientific">uncultured Verrucomicrobiales bacterium HF4000_13K17</name>
    <dbReference type="NCBI Taxonomy" id="710998"/>
    <lineage>
        <taxon>Bacteria</taxon>
        <taxon>Pseudomonadati</taxon>
        <taxon>Verrucomicrobiota</taxon>
        <taxon>Verrucomicrobiia</taxon>
        <taxon>Verrucomicrobiales</taxon>
        <taxon>environmental samples</taxon>
    </lineage>
</organism>
<dbReference type="AlphaFoldDB" id="E0XVP3"/>
<dbReference type="InterPro" id="IPR000683">
    <property type="entry name" value="Gfo/Idh/MocA-like_OxRdtase_N"/>
</dbReference>
<proteinExistence type="predicted"/>
<dbReference type="InterPro" id="IPR050463">
    <property type="entry name" value="Gfo/Idh/MocA_oxidrdct_glycsds"/>
</dbReference>